<name>H1LCB5_9LACO</name>
<feature type="region of interest" description="Disordered" evidence="1">
    <location>
        <begin position="37"/>
        <end position="61"/>
    </location>
</feature>
<protein>
    <submittedName>
        <fullName evidence="2">Uncharacterized protein</fullName>
    </submittedName>
</protein>
<organism evidence="2 3">
    <name type="scientific">Lentilactobacillus kisonensis F0435</name>
    <dbReference type="NCBI Taxonomy" id="797516"/>
    <lineage>
        <taxon>Bacteria</taxon>
        <taxon>Bacillati</taxon>
        <taxon>Bacillota</taxon>
        <taxon>Bacilli</taxon>
        <taxon>Lactobacillales</taxon>
        <taxon>Lactobacillaceae</taxon>
        <taxon>Lentilactobacillus</taxon>
    </lineage>
</organism>
<evidence type="ECO:0000256" key="1">
    <source>
        <dbReference type="SAM" id="MobiDB-lite"/>
    </source>
</evidence>
<evidence type="ECO:0000313" key="2">
    <source>
        <dbReference type="EMBL" id="EHO54140.1"/>
    </source>
</evidence>
<sequence>SKNSKTGNFRRRRLTLRLLIAWIRSLVFRTAAQSRNFHISTSGKNPPKPGISARGNLCSSF</sequence>
<dbReference type="Proteomes" id="UP000005025">
    <property type="component" value="Unassembled WGS sequence"/>
</dbReference>
<feature type="non-terminal residue" evidence="2">
    <location>
        <position position="1"/>
    </location>
</feature>
<comment type="caution">
    <text evidence="2">The sequence shown here is derived from an EMBL/GenBank/DDBJ whole genome shotgun (WGS) entry which is preliminary data.</text>
</comment>
<evidence type="ECO:0000313" key="3">
    <source>
        <dbReference type="Proteomes" id="UP000005025"/>
    </source>
</evidence>
<proteinExistence type="predicted"/>
<reference evidence="2 3" key="1">
    <citation type="submission" date="2011-09" db="EMBL/GenBank/DDBJ databases">
        <authorList>
            <person name="Weinstock G."/>
            <person name="Sodergren E."/>
            <person name="Clifton S."/>
            <person name="Fulton L."/>
            <person name="Fulton B."/>
            <person name="Courtney L."/>
            <person name="Fronick C."/>
            <person name="Harrison M."/>
            <person name="Strong C."/>
            <person name="Farmer C."/>
            <person name="Delahaunty K."/>
            <person name="Markovic C."/>
            <person name="Hall O."/>
            <person name="Minx P."/>
            <person name="Tomlinson C."/>
            <person name="Mitreva M."/>
            <person name="Hou S."/>
            <person name="Chen J."/>
            <person name="Wollam A."/>
            <person name="Pepin K.H."/>
            <person name="Johnson M."/>
            <person name="Bhonagiri V."/>
            <person name="Zhang X."/>
            <person name="Suruliraj S."/>
            <person name="Warren W."/>
            <person name="Chinwalla A."/>
            <person name="Mardis E.R."/>
            <person name="Wilson R.K."/>
        </authorList>
    </citation>
    <scope>NUCLEOTIDE SEQUENCE [LARGE SCALE GENOMIC DNA]</scope>
    <source>
        <strain evidence="2 3">F0435</strain>
    </source>
</reference>
<accession>H1LCB5</accession>
<dbReference type="AlphaFoldDB" id="H1LCB5"/>
<gene>
    <name evidence="2" type="ORF">HMPREF9104_00228</name>
</gene>
<dbReference type="HOGENOM" id="CLU_2909401_0_0_9"/>
<dbReference type="EMBL" id="AGRJ01000024">
    <property type="protein sequence ID" value="EHO54140.1"/>
    <property type="molecule type" value="Genomic_DNA"/>
</dbReference>